<dbReference type="PANTHER" id="PTHR21666">
    <property type="entry name" value="PEPTIDASE-RELATED"/>
    <property type="match status" value="1"/>
</dbReference>
<dbReference type="EMBL" id="JACEUX010000001">
    <property type="protein sequence ID" value="MBA5245554.1"/>
    <property type="molecule type" value="Genomic_DNA"/>
</dbReference>
<reference evidence="3 4" key="1">
    <citation type="submission" date="2020-07" db="EMBL/GenBank/DDBJ databases">
        <title>Chryseobacterium sp.cx-624.</title>
        <authorList>
            <person name="Yang C."/>
        </authorList>
    </citation>
    <scope>NUCLEOTIDE SEQUENCE [LARGE SCALE GENOMIC DNA]</scope>
    <source>
        <strain evidence="4">cx-624</strain>
        <strain evidence="3">Cx-624</strain>
    </source>
</reference>
<dbReference type="AlphaFoldDB" id="A0A7D7LRE2"/>
<organism evidence="3 4">
    <name type="scientific">Marnyiella aurantia</name>
    <dbReference type="NCBI Taxonomy" id="2758037"/>
    <lineage>
        <taxon>Bacteria</taxon>
        <taxon>Pseudomonadati</taxon>
        <taxon>Bacteroidota</taxon>
        <taxon>Flavobacteriia</taxon>
        <taxon>Flavobacteriales</taxon>
        <taxon>Weeksellaceae</taxon>
        <taxon>Marnyiella</taxon>
    </lineage>
</organism>
<dbReference type="Pfam" id="PF08239">
    <property type="entry name" value="SH3_3"/>
    <property type="match status" value="1"/>
</dbReference>
<dbReference type="PROSITE" id="PS51781">
    <property type="entry name" value="SH3B"/>
    <property type="match status" value="1"/>
</dbReference>
<dbReference type="InterPro" id="IPR003646">
    <property type="entry name" value="SH3-like_bac-type"/>
</dbReference>
<name>A0A7D7LRE2_9FLAO</name>
<dbReference type="SUPFAM" id="SSF51261">
    <property type="entry name" value="Duplicated hybrid motif"/>
    <property type="match status" value="1"/>
</dbReference>
<keyword evidence="5" id="KW-1185">Reference proteome</keyword>
<feature type="domain" description="SH3b" evidence="1">
    <location>
        <begin position="308"/>
        <end position="368"/>
    </location>
</feature>
<evidence type="ECO:0000313" key="5">
    <source>
        <dbReference type="Proteomes" id="UP000539710"/>
    </source>
</evidence>
<dbReference type="KEGG" id="cbau:H1R16_03220"/>
<protein>
    <submittedName>
        <fullName evidence="3">M23 family metallopeptidase</fullName>
    </submittedName>
</protein>
<sequence>MYRLKPAIFLLIILMTFTSCDGLKESMSKVFDTSARTKYERQFSGPDSLMTKWKGEYTRAAGNSLEISDGFTFTAFSANNDLHAYGYSLPLTQGDDLRITLRSHNPQTKFFIDVYGADSSAETPKSELLKNGQFTKVIERTGVYRIIIQPEIVHQGDFTVSIYTQPSLGFPVAGKGNKDARSFWGADRDSGARSHEGVDIFAKRGTPVVAATDGYITRTGNSGLGGKQVWQRDGIFGYSYYYAHLDSIITADGRQVKAGDTLGLVGSTGNAEGGAPHLHFGIYGSGGAVDPFPFIRQRTAPKATEVARPSGSVVKAGTNIRSGPDTDYEILSVTAELSEAKVLAGNGKWFHIRLENGAEGFVSASGIK</sequence>
<dbReference type="Gene3D" id="2.70.70.10">
    <property type="entry name" value="Glucose Permease (Domain IIA)"/>
    <property type="match status" value="1"/>
</dbReference>
<reference evidence="5" key="2">
    <citation type="submission" date="2020-07" db="EMBL/GenBank/DDBJ databases">
        <title>Flavobacterium sp. xlx-214.</title>
        <authorList>
            <person name="Yang C."/>
        </authorList>
    </citation>
    <scope>NUCLEOTIDE SEQUENCE [LARGE SCALE GENOMIC DNA]</scope>
    <source>
        <strain evidence="5">CX-624</strain>
    </source>
</reference>
<dbReference type="GO" id="GO:0004222">
    <property type="term" value="F:metalloendopeptidase activity"/>
    <property type="evidence" value="ECO:0007669"/>
    <property type="project" value="TreeGrafter"/>
</dbReference>
<dbReference type="PROSITE" id="PS51257">
    <property type="entry name" value="PROKAR_LIPOPROTEIN"/>
    <property type="match status" value="1"/>
</dbReference>
<dbReference type="Gene3D" id="2.30.30.40">
    <property type="entry name" value="SH3 Domains"/>
    <property type="match status" value="1"/>
</dbReference>
<dbReference type="Proteomes" id="UP000515349">
    <property type="component" value="Chromosome"/>
</dbReference>
<reference evidence="2" key="3">
    <citation type="submission" date="2020-07" db="EMBL/GenBank/DDBJ databases">
        <authorList>
            <person name="Yang C."/>
        </authorList>
    </citation>
    <scope>NUCLEOTIDE SEQUENCE</scope>
    <source>
        <strain evidence="2">Cx-624</strain>
    </source>
</reference>
<evidence type="ECO:0000259" key="1">
    <source>
        <dbReference type="PROSITE" id="PS51781"/>
    </source>
</evidence>
<dbReference type="InterPro" id="IPR016047">
    <property type="entry name" value="M23ase_b-sheet_dom"/>
</dbReference>
<evidence type="ECO:0000313" key="2">
    <source>
        <dbReference type="EMBL" id="MBA5245554.1"/>
    </source>
</evidence>
<dbReference type="PANTHER" id="PTHR21666:SF268">
    <property type="entry name" value="PEPTIDASE M23 DOMAIN-CONTAINING PROTEIN"/>
    <property type="match status" value="1"/>
</dbReference>
<dbReference type="RefSeq" id="WP_181885683.1">
    <property type="nucleotide sequence ID" value="NZ_CP059472.1"/>
</dbReference>
<gene>
    <name evidence="3" type="ORF">H1R16_03220</name>
    <name evidence="2" type="ORF">H2507_00055</name>
</gene>
<evidence type="ECO:0000313" key="3">
    <source>
        <dbReference type="EMBL" id="QMS99034.1"/>
    </source>
</evidence>
<dbReference type="InterPro" id="IPR050570">
    <property type="entry name" value="Cell_wall_metabolism_enzyme"/>
</dbReference>
<dbReference type="Pfam" id="PF01551">
    <property type="entry name" value="Peptidase_M23"/>
    <property type="match status" value="1"/>
</dbReference>
<evidence type="ECO:0000313" key="4">
    <source>
        <dbReference type="Proteomes" id="UP000515349"/>
    </source>
</evidence>
<dbReference type="CDD" id="cd12797">
    <property type="entry name" value="M23_peptidase"/>
    <property type="match status" value="1"/>
</dbReference>
<dbReference type="InterPro" id="IPR011055">
    <property type="entry name" value="Dup_hybrid_motif"/>
</dbReference>
<dbReference type="Proteomes" id="UP000539710">
    <property type="component" value="Unassembled WGS sequence"/>
</dbReference>
<dbReference type="EMBL" id="CP059472">
    <property type="protein sequence ID" value="QMS99034.1"/>
    <property type="molecule type" value="Genomic_DNA"/>
</dbReference>
<accession>A0A7D7LRE2</accession>
<proteinExistence type="predicted"/>